<feature type="compositionally biased region" description="Basic residues" evidence="5">
    <location>
        <begin position="81"/>
        <end position="92"/>
    </location>
</feature>
<name>A0A251R5H9_PRUPE</name>
<keyword evidence="3" id="KW-0221">Differentiation</keyword>
<dbReference type="Gramene" id="ONI31293">
    <property type="protein sequence ID" value="ONI31293"/>
    <property type="gene ID" value="PRUPE_1G304500"/>
</dbReference>
<feature type="compositionally biased region" description="Basic and acidic residues" evidence="5">
    <location>
        <begin position="113"/>
        <end position="123"/>
    </location>
</feature>
<sequence length="133" mass="15729">MALRIPHHLLLFTILFLSLLFLFLFHEYYNSTINLHKQIIISSSSHTINSYSHHHHHHHHRPSNFITRKVLASKFDFTPFVHHRQQHQRSKSSRGDHHHMQPQSEPSADGNEIDPRYGVEKRRVPTGPNPLHH</sequence>
<evidence type="ECO:0000256" key="3">
    <source>
        <dbReference type="ARBA" id="ARBA00022782"/>
    </source>
</evidence>
<dbReference type="GO" id="GO:0030154">
    <property type="term" value="P:cell differentiation"/>
    <property type="evidence" value="ECO:0007669"/>
    <property type="project" value="UniProtKB-KW"/>
</dbReference>
<dbReference type="PANTHER" id="PTHR34359:SF28">
    <property type="entry name" value="CLAVATA3_ESR (CLE)-RELATED PROTEIN 12"/>
    <property type="match status" value="1"/>
</dbReference>
<evidence type="ECO:0000256" key="6">
    <source>
        <dbReference type="SAM" id="Phobius"/>
    </source>
</evidence>
<dbReference type="PANTHER" id="PTHR34359">
    <property type="entry name" value="CLAVATA3/ESR (CLE)-RELATED PROTEIN 10"/>
    <property type="match status" value="1"/>
</dbReference>
<evidence type="ECO:0000313" key="7">
    <source>
        <dbReference type="EMBL" id="ONI31293.1"/>
    </source>
</evidence>
<keyword evidence="6" id="KW-0812">Transmembrane</keyword>
<comment type="similarity">
    <text evidence="1">Belongs to the CLV3/ESR signal peptide family.</text>
</comment>
<protein>
    <submittedName>
        <fullName evidence="7">Uncharacterized protein</fullName>
    </submittedName>
</protein>
<dbReference type="Proteomes" id="UP000006882">
    <property type="component" value="Chromosome G1"/>
</dbReference>
<evidence type="ECO:0000256" key="2">
    <source>
        <dbReference type="ARBA" id="ARBA00022473"/>
    </source>
</evidence>
<dbReference type="InterPro" id="IPR039618">
    <property type="entry name" value="CLE9-13"/>
</dbReference>
<dbReference type="EMBL" id="CM007651">
    <property type="protein sequence ID" value="ONI31293.1"/>
    <property type="molecule type" value="Genomic_DNA"/>
</dbReference>
<evidence type="ECO:0000256" key="1">
    <source>
        <dbReference type="ARBA" id="ARBA00005416"/>
    </source>
</evidence>
<evidence type="ECO:0000256" key="5">
    <source>
        <dbReference type="SAM" id="MobiDB-lite"/>
    </source>
</evidence>
<dbReference type="AlphaFoldDB" id="A0A251R5H9"/>
<proteinExistence type="inferred from homology"/>
<keyword evidence="4" id="KW-0379">Hydroxylation</keyword>
<keyword evidence="2" id="KW-0217">Developmental protein</keyword>
<keyword evidence="8" id="KW-1185">Reference proteome</keyword>
<accession>A0A251R5H9</accession>
<feature type="transmembrane region" description="Helical" evidence="6">
    <location>
        <begin position="9"/>
        <end position="29"/>
    </location>
</feature>
<evidence type="ECO:0000313" key="8">
    <source>
        <dbReference type="Proteomes" id="UP000006882"/>
    </source>
</evidence>
<keyword evidence="6" id="KW-1133">Transmembrane helix</keyword>
<feature type="region of interest" description="Disordered" evidence="5">
    <location>
        <begin position="81"/>
        <end position="133"/>
    </location>
</feature>
<gene>
    <name evidence="7" type="ORF">PRUPE_1G304500</name>
</gene>
<reference evidence="7 8" key="1">
    <citation type="journal article" date="2013" name="Nat. Genet.">
        <title>The high-quality draft genome of peach (Prunus persica) identifies unique patterns of genetic diversity, domestication and genome evolution.</title>
        <authorList>
            <consortium name="International Peach Genome Initiative"/>
            <person name="Verde I."/>
            <person name="Abbott A.G."/>
            <person name="Scalabrin S."/>
            <person name="Jung S."/>
            <person name="Shu S."/>
            <person name="Marroni F."/>
            <person name="Zhebentyayeva T."/>
            <person name="Dettori M.T."/>
            <person name="Grimwood J."/>
            <person name="Cattonaro F."/>
            <person name="Zuccolo A."/>
            <person name="Rossini L."/>
            <person name="Jenkins J."/>
            <person name="Vendramin E."/>
            <person name="Meisel L.A."/>
            <person name="Decroocq V."/>
            <person name="Sosinski B."/>
            <person name="Prochnik S."/>
            <person name="Mitros T."/>
            <person name="Policriti A."/>
            <person name="Cipriani G."/>
            <person name="Dondini L."/>
            <person name="Ficklin S."/>
            <person name="Goodstein D.M."/>
            <person name="Xuan P."/>
            <person name="Del Fabbro C."/>
            <person name="Aramini V."/>
            <person name="Copetti D."/>
            <person name="Gonzalez S."/>
            <person name="Horner D.S."/>
            <person name="Falchi R."/>
            <person name="Lucas S."/>
            <person name="Mica E."/>
            <person name="Maldonado J."/>
            <person name="Lazzari B."/>
            <person name="Bielenberg D."/>
            <person name="Pirona R."/>
            <person name="Miculan M."/>
            <person name="Barakat A."/>
            <person name="Testolin R."/>
            <person name="Stella A."/>
            <person name="Tartarini S."/>
            <person name="Tonutti P."/>
            <person name="Arus P."/>
            <person name="Orellana A."/>
            <person name="Wells C."/>
            <person name="Main D."/>
            <person name="Vizzotto G."/>
            <person name="Silva H."/>
            <person name="Salamini F."/>
            <person name="Schmutz J."/>
            <person name="Morgante M."/>
            <person name="Rokhsar D.S."/>
        </authorList>
    </citation>
    <scope>NUCLEOTIDE SEQUENCE [LARGE SCALE GENOMIC DNA]</scope>
    <source>
        <strain evidence="8">cv. Nemared</strain>
    </source>
</reference>
<organism evidence="7 8">
    <name type="scientific">Prunus persica</name>
    <name type="common">Peach</name>
    <name type="synonym">Amygdalus persica</name>
    <dbReference type="NCBI Taxonomy" id="3760"/>
    <lineage>
        <taxon>Eukaryota</taxon>
        <taxon>Viridiplantae</taxon>
        <taxon>Streptophyta</taxon>
        <taxon>Embryophyta</taxon>
        <taxon>Tracheophyta</taxon>
        <taxon>Spermatophyta</taxon>
        <taxon>Magnoliopsida</taxon>
        <taxon>eudicotyledons</taxon>
        <taxon>Gunneridae</taxon>
        <taxon>Pentapetalae</taxon>
        <taxon>rosids</taxon>
        <taxon>fabids</taxon>
        <taxon>Rosales</taxon>
        <taxon>Rosaceae</taxon>
        <taxon>Amygdaloideae</taxon>
        <taxon>Amygdaleae</taxon>
        <taxon>Prunus</taxon>
    </lineage>
</organism>
<evidence type="ECO:0000256" key="4">
    <source>
        <dbReference type="ARBA" id="ARBA00023278"/>
    </source>
</evidence>
<keyword evidence="6" id="KW-0472">Membrane</keyword>